<dbReference type="EMBL" id="JACXYZ010000001">
    <property type="protein sequence ID" value="MBD3925362.1"/>
    <property type="molecule type" value="Genomic_DNA"/>
</dbReference>
<feature type="transmembrane region" description="Helical" evidence="1">
    <location>
        <begin position="12"/>
        <end position="33"/>
    </location>
</feature>
<evidence type="ECO:0000313" key="2">
    <source>
        <dbReference type="EMBL" id="MBD3925362.1"/>
    </source>
</evidence>
<evidence type="ECO:0000256" key="1">
    <source>
        <dbReference type="SAM" id="Phobius"/>
    </source>
</evidence>
<keyword evidence="1" id="KW-0812">Transmembrane</keyword>
<evidence type="ECO:0000313" key="3">
    <source>
        <dbReference type="Proteomes" id="UP000618818"/>
    </source>
</evidence>
<reference evidence="2 3" key="1">
    <citation type="submission" date="2020-09" db="EMBL/GenBank/DDBJ databases">
        <title>novel species in genus Nocardioides.</title>
        <authorList>
            <person name="Zhang G."/>
        </authorList>
    </citation>
    <scope>NUCLEOTIDE SEQUENCE [LARGE SCALE GENOMIC DNA]</scope>
    <source>
        <strain evidence="2 3">KCTC 39551</strain>
    </source>
</reference>
<dbReference type="RefSeq" id="WP_191195023.1">
    <property type="nucleotide sequence ID" value="NZ_JACXYZ010000001.1"/>
</dbReference>
<comment type="caution">
    <text evidence="2">The sequence shown here is derived from an EMBL/GenBank/DDBJ whole genome shotgun (WGS) entry which is preliminary data.</text>
</comment>
<accession>A0ABR8NB65</accession>
<gene>
    <name evidence="2" type="ORF">IEZ26_12060</name>
</gene>
<proteinExistence type="predicted"/>
<dbReference type="Proteomes" id="UP000618818">
    <property type="component" value="Unassembled WGS sequence"/>
</dbReference>
<protein>
    <recommendedName>
        <fullName evidence="4">PH domain-containing protein</fullName>
    </recommendedName>
</protein>
<name>A0ABR8NB65_9ACTN</name>
<keyword evidence="1" id="KW-1133">Transmembrane helix</keyword>
<organism evidence="2 3">
    <name type="scientific">Nocardioides cavernae</name>
    <dbReference type="NCBI Taxonomy" id="1921566"/>
    <lineage>
        <taxon>Bacteria</taxon>
        <taxon>Bacillati</taxon>
        <taxon>Actinomycetota</taxon>
        <taxon>Actinomycetes</taxon>
        <taxon>Propionibacteriales</taxon>
        <taxon>Nocardioidaceae</taxon>
        <taxon>Nocardioides</taxon>
    </lineage>
</organism>
<feature type="transmembrane region" description="Helical" evidence="1">
    <location>
        <begin position="39"/>
        <end position="58"/>
    </location>
</feature>
<keyword evidence="3" id="KW-1185">Reference proteome</keyword>
<evidence type="ECO:0008006" key="4">
    <source>
        <dbReference type="Google" id="ProtNLM"/>
    </source>
</evidence>
<keyword evidence="1" id="KW-0472">Membrane</keyword>
<sequence length="154" mass="16196">MNTTAYTGRATNWPSVIISGLLLVPLIGLAASSGSVPETVVAFTVLALVGLLAEVVTASDVRASCGPHGVNIHWGFLGWPRAKYSLVDIANASVVDVPWWAVSYGFWWTPGRTVCTVRTGPALRLHLVNGRTVTVTVPDPHRALAALRIAGNGG</sequence>